<protein>
    <recommendedName>
        <fullName evidence="4">MetA-pathway of phenol degradation</fullName>
    </recommendedName>
</protein>
<feature type="signal peptide" evidence="1">
    <location>
        <begin position="1"/>
        <end position="20"/>
    </location>
</feature>
<sequence length="324" mass="37307">MKFQSLFLLTFIGLFSFTLAFSQDTESYRDTIFYQASGTLDMKILIKDYHLLAEESRFQAIMEDFQLRLKEIDQMVPSTAYTIEYRFQKQLDIRDSDKIKSFDISADNRLSENLQNKAYIRDNSGSYEVIIGFNDITELINLDFSKILTAIADSLPEKHRFLRYLEFRPDPQTGNIVLKEDRHTGYFDMLSLQAGVGANVYRGNFLTDFSGEVGLQLNHKGILKNQFYISNNLIFAFDAANTAIINNFTNVGYRRNFSNHKDKPNWLGVELGTLTKRSGDIFQPNTHRLGVNWQVGKHITVSPQLYFNGFFRQVSPGFRIGIGL</sequence>
<evidence type="ECO:0000313" key="2">
    <source>
        <dbReference type="EMBL" id="SHN07385.1"/>
    </source>
</evidence>
<dbReference type="AlphaFoldDB" id="A0A1M7NTJ9"/>
<organism evidence="2 3">
    <name type="scientific">Cyclobacterium lianum</name>
    <dbReference type="NCBI Taxonomy" id="388280"/>
    <lineage>
        <taxon>Bacteria</taxon>
        <taxon>Pseudomonadati</taxon>
        <taxon>Bacteroidota</taxon>
        <taxon>Cytophagia</taxon>
        <taxon>Cytophagales</taxon>
        <taxon>Cyclobacteriaceae</taxon>
        <taxon>Cyclobacterium</taxon>
    </lineage>
</organism>
<keyword evidence="3" id="KW-1185">Reference proteome</keyword>
<feature type="chain" id="PRO_5013042748" description="MetA-pathway of phenol degradation" evidence="1">
    <location>
        <begin position="21"/>
        <end position="324"/>
    </location>
</feature>
<evidence type="ECO:0000256" key="1">
    <source>
        <dbReference type="SAM" id="SignalP"/>
    </source>
</evidence>
<reference evidence="2 3" key="1">
    <citation type="submission" date="2016-11" db="EMBL/GenBank/DDBJ databases">
        <authorList>
            <person name="Jaros S."/>
            <person name="Januszkiewicz K."/>
            <person name="Wedrychowicz H."/>
        </authorList>
    </citation>
    <scope>NUCLEOTIDE SEQUENCE [LARGE SCALE GENOMIC DNA]</scope>
    <source>
        <strain evidence="2 3">CGMCC 1.6102</strain>
    </source>
</reference>
<dbReference type="OrthoDB" id="664859at2"/>
<dbReference type="EMBL" id="FRCY01000006">
    <property type="protein sequence ID" value="SHN07385.1"/>
    <property type="molecule type" value="Genomic_DNA"/>
</dbReference>
<dbReference type="STRING" id="388280.SAMN04488057_10663"/>
<dbReference type="RefSeq" id="WP_073094724.1">
    <property type="nucleotide sequence ID" value="NZ_FRCY01000006.1"/>
</dbReference>
<accession>A0A1M7NTJ9</accession>
<evidence type="ECO:0000313" key="3">
    <source>
        <dbReference type="Proteomes" id="UP000184513"/>
    </source>
</evidence>
<name>A0A1M7NTJ9_9BACT</name>
<dbReference type="Proteomes" id="UP000184513">
    <property type="component" value="Unassembled WGS sequence"/>
</dbReference>
<proteinExistence type="predicted"/>
<evidence type="ECO:0008006" key="4">
    <source>
        <dbReference type="Google" id="ProtNLM"/>
    </source>
</evidence>
<gene>
    <name evidence="2" type="ORF">SAMN04488057_10663</name>
</gene>
<keyword evidence="1" id="KW-0732">Signal</keyword>